<feature type="coiled-coil region" evidence="1">
    <location>
        <begin position="28"/>
        <end position="62"/>
    </location>
</feature>
<keyword evidence="1" id="KW-0175">Coiled coil</keyword>
<name>R7U854_CAPTE</name>
<dbReference type="EMBL" id="KB306459">
    <property type="protein sequence ID" value="ELT99831.1"/>
    <property type="molecule type" value="Genomic_DNA"/>
</dbReference>
<proteinExistence type="predicted"/>
<reference evidence="4" key="1">
    <citation type="submission" date="2012-12" db="EMBL/GenBank/DDBJ databases">
        <authorList>
            <person name="Hellsten U."/>
            <person name="Grimwood J."/>
            <person name="Chapman J.A."/>
            <person name="Shapiro H."/>
            <person name="Aerts A."/>
            <person name="Otillar R.P."/>
            <person name="Terry A.Y."/>
            <person name="Boore J.L."/>
            <person name="Simakov O."/>
            <person name="Marletaz F."/>
            <person name="Cho S.-J."/>
            <person name="Edsinger-Gonzales E."/>
            <person name="Havlak P."/>
            <person name="Kuo D.-H."/>
            <person name="Larsson T."/>
            <person name="Lv J."/>
            <person name="Arendt D."/>
            <person name="Savage R."/>
            <person name="Osoegawa K."/>
            <person name="de Jong P."/>
            <person name="Lindberg D.R."/>
            <person name="Seaver E.C."/>
            <person name="Weisblat D.A."/>
            <person name="Putnam N.H."/>
            <person name="Grigoriev I.V."/>
            <person name="Rokhsar D.S."/>
        </authorList>
    </citation>
    <scope>NUCLEOTIDE SEQUENCE</scope>
    <source>
        <strain evidence="4">I ESC-2004</strain>
    </source>
</reference>
<protein>
    <submittedName>
        <fullName evidence="2 3">Uncharacterized protein</fullName>
    </submittedName>
</protein>
<keyword evidence="4" id="KW-1185">Reference proteome</keyword>
<evidence type="ECO:0000256" key="1">
    <source>
        <dbReference type="SAM" id="Coils"/>
    </source>
</evidence>
<gene>
    <name evidence="2" type="ORF">CAPTEDRAFT_210814</name>
</gene>
<dbReference type="AlphaFoldDB" id="R7U854"/>
<evidence type="ECO:0000313" key="2">
    <source>
        <dbReference type="EMBL" id="ELT99831.1"/>
    </source>
</evidence>
<reference evidence="2 4" key="2">
    <citation type="journal article" date="2013" name="Nature">
        <title>Insights into bilaterian evolution from three spiralian genomes.</title>
        <authorList>
            <person name="Simakov O."/>
            <person name="Marletaz F."/>
            <person name="Cho S.J."/>
            <person name="Edsinger-Gonzales E."/>
            <person name="Havlak P."/>
            <person name="Hellsten U."/>
            <person name="Kuo D.H."/>
            <person name="Larsson T."/>
            <person name="Lv J."/>
            <person name="Arendt D."/>
            <person name="Savage R."/>
            <person name="Osoegawa K."/>
            <person name="de Jong P."/>
            <person name="Grimwood J."/>
            <person name="Chapman J.A."/>
            <person name="Shapiro H."/>
            <person name="Aerts A."/>
            <person name="Otillar R.P."/>
            <person name="Terry A.Y."/>
            <person name="Boore J.L."/>
            <person name="Grigoriev I.V."/>
            <person name="Lindberg D.R."/>
            <person name="Seaver E.C."/>
            <person name="Weisblat D.A."/>
            <person name="Putnam N.H."/>
            <person name="Rokhsar D.S."/>
        </authorList>
    </citation>
    <scope>NUCLEOTIDE SEQUENCE</scope>
    <source>
        <strain evidence="2 4">I ESC-2004</strain>
    </source>
</reference>
<evidence type="ECO:0000313" key="3">
    <source>
        <dbReference type="EnsemblMetazoa" id="CapteP210814"/>
    </source>
</evidence>
<dbReference type="EnsemblMetazoa" id="CapteT210814">
    <property type="protein sequence ID" value="CapteP210814"/>
    <property type="gene ID" value="CapteG210814"/>
</dbReference>
<reference evidence="3" key="3">
    <citation type="submission" date="2015-06" db="UniProtKB">
        <authorList>
            <consortium name="EnsemblMetazoa"/>
        </authorList>
    </citation>
    <scope>IDENTIFICATION</scope>
</reference>
<accession>R7U854</accession>
<dbReference type="Proteomes" id="UP000014760">
    <property type="component" value="Unassembled WGS sequence"/>
</dbReference>
<dbReference type="HOGENOM" id="CLU_1469576_0_0_1"/>
<evidence type="ECO:0000313" key="4">
    <source>
        <dbReference type="Proteomes" id="UP000014760"/>
    </source>
</evidence>
<organism evidence="2">
    <name type="scientific">Capitella teleta</name>
    <name type="common">Polychaete worm</name>
    <dbReference type="NCBI Taxonomy" id="283909"/>
    <lineage>
        <taxon>Eukaryota</taxon>
        <taxon>Metazoa</taxon>
        <taxon>Spiralia</taxon>
        <taxon>Lophotrochozoa</taxon>
        <taxon>Annelida</taxon>
        <taxon>Polychaeta</taxon>
        <taxon>Sedentaria</taxon>
        <taxon>Scolecida</taxon>
        <taxon>Capitellidae</taxon>
        <taxon>Capitella</taxon>
    </lineage>
</organism>
<dbReference type="EMBL" id="AMQN01001883">
    <property type="status" value="NOT_ANNOTATED_CDS"/>
    <property type="molecule type" value="Genomic_DNA"/>
</dbReference>
<sequence length="184" mass="20782">MATWKGKILTNCKKGELIKIIMENTGNKDHSQTQITELQDEIRELKGHMVELLNKVDTLLNQQCPPSQIPHPSTAASDTTQAMAPSFADVVKETLKSTLNEEKARSDVIISKVEEKDKDSEFMSPLPVNMRHGPLEHATTMPRRTQKSQLTYKLNEEAKKSGDHHSFSLRGNGETWKFINRDGK</sequence>